<dbReference type="PROSITE" id="PS51371">
    <property type="entry name" value="CBS"/>
    <property type="match status" value="2"/>
</dbReference>
<keyword evidence="4 8" id="KW-0547">Nucleotide-binding</keyword>
<dbReference type="InterPro" id="IPR005892">
    <property type="entry name" value="Gly-betaine_transp_ATP-bd"/>
</dbReference>
<dbReference type="InterPro" id="IPR003439">
    <property type="entry name" value="ABC_transporter-like_ATP-bd"/>
</dbReference>
<dbReference type="PROSITE" id="PS00211">
    <property type="entry name" value="ABC_TRANSPORTER_1"/>
    <property type="match status" value="1"/>
</dbReference>
<keyword evidence="8" id="KW-1003">Cell membrane</keyword>
<dbReference type="SUPFAM" id="SSF52540">
    <property type="entry name" value="P-loop containing nucleoside triphosphate hydrolases"/>
    <property type="match status" value="1"/>
</dbReference>
<dbReference type="CDD" id="cd03295">
    <property type="entry name" value="ABC_OpuCA_Osmoprotection"/>
    <property type="match status" value="1"/>
</dbReference>
<dbReference type="GO" id="GO:0005524">
    <property type="term" value="F:ATP binding"/>
    <property type="evidence" value="ECO:0007669"/>
    <property type="project" value="UniProtKB-UniRule"/>
</dbReference>
<comment type="subcellular location">
    <subcellularLocation>
        <location evidence="8">Cell inner membrane</location>
        <topology evidence="8">Peripheral membrane protein</topology>
    </subcellularLocation>
</comment>
<dbReference type="EMBL" id="QAOM01000006">
    <property type="protein sequence ID" value="PTQ84997.1"/>
    <property type="molecule type" value="Genomic_DNA"/>
</dbReference>
<dbReference type="InterPro" id="IPR046342">
    <property type="entry name" value="CBS_dom_sf"/>
</dbReference>
<dbReference type="Pfam" id="PF00571">
    <property type="entry name" value="CBS"/>
    <property type="match status" value="2"/>
</dbReference>
<dbReference type="NCBIfam" id="TIGR01186">
    <property type="entry name" value="proV"/>
    <property type="match status" value="1"/>
</dbReference>
<dbReference type="GO" id="GO:0031460">
    <property type="term" value="P:glycine betaine transport"/>
    <property type="evidence" value="ECO:0007669"/>
    <property type="project" value="InterPro"/>
</dbReference>
<feature type="domain" description="CBS" evidence="10">
    <location>
        <begin position="255"/>
        <end position="312"/>
    </location>
</feature>
<evidence type="ECO:0000256" key="6">
    <source>
        <dbReference type="ARBA" id="ARBA00023122"/>
    </source>
</evidence>
<dbReference type="InterPro" id="IPR017871">
    <property type="entry name" value="ABC_transporter-like_CS"/>
</dbReference>
<dbReference type="SUPFAM" id="SSF54631">
    <property type="entry name" value="CBS-domain pair"/>
    <property type="match status" value="1"/>
</dbReference>
<dbReference type="PANTHER" id="PTHR43117">
    <property type="entry name" value="OSMOPROTECTANT IMPORT ATP-BINDING PROTEIN OSMV"/>
    <property type="match status" value="1"/>
</dbReference>
<dbReference type="InterPro" id="IPR027417">
    <property type="entry name" value="P-loop_NTPase"/>
</dbReference>
<dbReference type="SMART" id="SM00382">
    <property type="entry name" value="AAA"/>
    <property type="match status" value="1"/>
</dbReference>
<evidence type="ECO:0000313" key="11">
    <source>
        <dbReference type="EMBL" id="PTQ84997.1"/>
    </source>
</evidence>
<dbReference type="Gene3D" id="3.10.580.10">
    <property type="entry name" value="CBS-domain"/>
    <property type="match status" value="1"/>
</dbReference>
<dbReference type="Pfam" id="PF00005">
    <property type="entry name" value="ABC_tran"/>
    <property type="match status" value="1"/>
</dbReference>
<feature type="domain" description="CBS" evidence="10">
    <location>
        <begin position="314"/>
        <end position="372"/>
    </location>
</feature>
<dbReference type="InterPro" id="IPR003593">
    <property type="entry name" value="AAA+_ATPase"/>
</dbReference>
<dbReference type="CDD" id="cd04583">
    <property type="entry name" value="CBS_pair_ABC_OpuCA_assoc"/>
    <property type="match status" value="1"/>
</dbReference>
<keyword evidence="5 8" id="KW-0067">ATP-binding</keyword>
<protein>
    <recommendedName>
        <fullName evidence="8">Quaternary amine transport ATP-binding protein</fullName>
        <ecNumber evidence="8">7.6.2.9</ecNumber>
    </recommendedName>
</protein>
<evidence type="ECO:0000256" key="7">
    <source>
        <dbReference type="PROSITE-ProRule" id="PRU00703"/>
    </source>
</evidence>
<dbReference type="PROSITE" id="PS50893">
    <property type="entry name" value="ABC_TRANSPORTER_2"/>
    <property type="match status" value="1"/>
</dbReference>
<evidence type="ECO:0000256" key="4">
    <source>
        <dbReference type="ARBA" id="ARBA00022741"/>
    </source>
</evidence>
<dbReference type="GO" id="GO:0005886">
    <property type="term" value="C:plasma membrane"/>
    <property type="evidence" value="ECO:0007669"/>
    <property type="project" value="UniProtKB-SubCell"/>
</dbReference>
<dbReference type="InterPro" id="IPR000644">
    <property type="entry name" value="CBS_dom"/>
</dbReference>
<dbReference type="Proteomes" id="UP000244161">
    <property type="component" value="Unassembled WGS sequence"/>
</dbReference>
<dbReference type="GO" id="GO:0015418">
    <property type="term" value="F:ABC-type quaternary ammonium compound transporting activity"/>
    <property type="evidence" value="ECO:0007669"/>
    <property type="project" value="UniProtKB-EC"/>
</dbReference>
<sequence>MIEFKNLTKKFPGGKIAVDSLNLTFNDGEFIVFIGTSGSGKTTSMRMINRMIEPSSGEILIDGKNIKDMNAVELRRQIGYVIQQIGLMPHMTIFENIVMVPKLLKWPVEKQRKIAEELIQKVDLPLDFLERYPSELSGGQQQRIGVIRALAADQDIILMDEPFGALDPITRDSLQELVKQLQQELGKTVIFVTHDMDEALKLADRIVIMQEGKVVQFDTPDNILMDPANEFVENFLGEERLSQARTNFRTVEQIMIRGPVSVSADQNLSEAIKLMRTRRVDSLFVTDVDDVLLGILSVETINQNRRKPVTAGEIMSEASFVREGTLVRDALQRILKLGYKNIPVVDEKNHLIGLITRTSIVDMVYDTIWGDMEPEMPAEEVIETTADIETVKG</sequence>
<dbReference type="EC" id="7.6.2.9" evidence="8"/>
<dbReference type="FunFam" id="3.40.50.300:FF:000425">
    <property type="entry name" value="Probable ABC transporter, ATP-binding subunit"/>
    <property type="match status" value="1"/>
</dbReference>
<dbReference type="AlphaFoldDB" id="A0A2T5IMD6"/>
<dbReference type="GO" id="GO:0006865">
    <property type="term" value="P:amino acid transport"/>
    <property type="evidence" value="ECO:0007669"/>
    <property type="project" value="UniProtKB-UniRule"/>
</dbReference>
<organism evidence="11 12">
    <name type="scientific">Trichococcus patagoniensis</name>
    <dbReference type="NCBI Taxonomy" id="382641"/>
    <lineage>
        <taxon>Bacteria</taxon>
        <taxon>Bacillati</taxon>
        <taxon>Bacillota</taxon>
        <taxon>Bacilli</taxon>
        <taxon>Lactobacillales</taxon>
        <taxon>Carnobacteriaceae</taxon>
        <taxon>Trichococcus</taxon>
    </lineage>
</organism>
<keyword evidence="3" id="KW-0677">Repeat</keyword>
<keyword evidence="8" id="KW-0472">Membrane</keyword>
<comment type="caution">
    <text evidence="11">The sequence shown here is derived from an EMBL/GenBank/DDBJ whole genome shotgun (WGS) entry which is preliminary data.</text>
</comment>
<evidence type="ECO:0000256" key="8">
    <source>
        <dbReference type="RuleBase" id="RU369116"/>
    </source>
</evidence>
<evidence type="ECO:0000259" key="9">
    <source>
        <dbReference type="PROSITE" id="PS50893"/>
    </source>
</evidence>
<comment type="subunit">
    <text evidence="8">The complex is probably composed of two ATP-binding proteins, two transmembrane proteins and a solute-binding protein.</text>
</comment>
<dbReference type="PANTHER" id="PTHR43117:SF3">
    <property type="entry name" value="CHOLINE TRANSPORT ATP-BINDING PROTEIN OPUBA"/>
    <property type="match status" value="1"/>
</dbReference>
<keyword evidence="12" id="KW-1185">Reference proteome</keyword>
<dbReference type="Gene3D" id="3.40.50.300">
    <property type="entry name" value="P-loop containing nucleotide triphosphate hydrolases"/>
    <property type="match status" value="1"/>
</dbReference>
<dbReference type="OrthoDB" id="9802264at2"/>
<evidence type="ECO:0000256" key="5">
    <source>
        <dbReference type="ARBA" id="ARBA00022840"/>
    </source>
</evidence>
<dbReference type="RefSeq" id="WP_108032253.1">
    <property type="nucleotide sequence ID" value="NZ_QAOM01000006.1"/>
</dbReference>
<accession>A0A2T5IMD6</accession>
<evidence type="ECO:0000256" key="2">
    <source>
        <dbReference type="ARBA" id="ARBA00022448"/>
    </source>
</evidence>
<gene>
    <name evidence="11" type="ORF">C8U37_106125</name>
</gene>
<comment type="similarity">
    <text evidence="1 8">Belongs to the ABC transporter superfamily.</text>
</comment>
<name>A0A2T5IMD6_9LACT</name>
<evidence type="ECO:0000313" key="12">
    <source>
        <dbReference type="Proteomes" id="UP000244161"/>
    </source>
</evidence>
<keyword evidence="8" id="KW-0997">Cell inner membrane</keyword>
<reference evidence="11 12" key="1">
    <citation type="submission" date="2018-04" db="EMBL/GenBank/DDBJ databases">
        <title>Genomic Encyclopedia of Archaeal and Bacterial Type Strains, Phase II (KMG-II): from individual species to whole genera.</title>
        <authorList>
            <person name="Goeker M."/>
        </authorList>
    </citation>
    <scope>NUCLEOTIDE SEQUENCE [LARGE SCALE GENOMIC DNA]</scope>
    <source>
        <strain evidence="11 12">DSM 18806</strain>
    </source>
</reference>
<evidence type="ECO:0000256" key="1">
    <source>
        <dbReference type="ARBA" id="ARBA00005417"/>
    </source>
</evidence>
<dbReference type="GO" id="GO:0016887">
    <property type="term" value="F:ATP hydrolysis activity"/>
    <property type="evidence" value="ECO:0007669"/>
    <property type="project" value="UniProtKB-UniRule"/>
</dbReference>
<keyword evidence="2 8" id="KW-0813">Transport</keyword>
<evidence type="ECO:0000256" key="3">
    <source>
        <dbReference type="ARBA" id="ARBA00022737"/>
    </source>
</evidence>
<comment type="catalytic activity">
    <reaction evidence="8">
        <text>a quaternary ammonium(out) + ATP + H2O = a quaternary ammonium(in) + ADP + phosphate + H(+)</text>
        <dbReference type="Rhea" id="RHEA:11036"/>
        <dbReference type="ChEBI" id="CHEBI:15377"/>
        <dbReference type="ChEBI" id="CHEBI:15378"/>
        <dbReference type="ChEBI" id="CHEBI:30616"/>
        <dbReference type="ChEBI" id="CHEBI:35267"/>
        <dbReference type="ChEBI" id="CHEBI:43474"/>
        <dbReference type="ChEBI" id="CHEBI:456216"/>
    </reaction>
</comment>
<dbReference type="SMART" id="SM00116">
    <property type="entry name" value="CBS"/>
    <property type="match status" value="2"/>
</dbReference>
<keyword evidence="6 7" id="KW-0129">CBS domain</keyword>
<evidence type="ECO:0000259" key="10">
    <source>
        <dbReference type="PROSITE" id="PS51371"/>
    </source>
</evidence>
<proteinExistence type="inferred from homology"/>
<feature type="domain" description="ABC transporter" evidence="9">
    <location>
        <begin position="2"/>
        <end position="236"/>
    </location>
</feature>